<keyword evidence="3" id="KW-1185">Reference proteome</keyword>
<feature type="region of interest" description="Disordered" evidence="1">
    <location>
        <begin position="417"/>
        <end position="446"/>
    </location>
</feature>
<dbReference type="Proteomes" id="UP000039865">
    <property type="component" value="Unassembled WGS sequence"/>
</dbReference>
<feature type="compositionally biased region" description="Polar residues" evidence="1">
    <location>
        <begin position="423"/>
        <end position="432"/>
    </location>
</feature>
<feature type="compositionally biased region" description="Polar residues" evidence="1">
    <location>
        <begin position="1"/>
        <end position="21"/>
    </location>
</feature>
<feature type="region of interest" description="Disordered" evidence="1">
    <location>
        <begin position="1"/>
        <end position="26"/>
    </location>
</feature>
<sequence length="603" mass="68925">MNKTSSNIRGSFKSSGNSYLQQDERLSNRVHRTILHEASNEKPNKSRNTSRVKELTFVRDENPQQEQYLTSWQSYRDEIRKKIGQTAGTIFIEDQNDDRSSRTNNLQSSSFKKNEELNRQKAQNSTKSLKDQMINNRPQSQIEKMNDSNTVGGLSKSRIQGYGFDSSSIRQDANQTLLSNGGNNTTLIKGTDKNNSSHIENLFKKYLGSPKLKKDKVTSQSRERSQRKMNNGFNVAESYNSLEPKNLLQNIRESINFKNGQKPREIVHSPSAKILPTDFFNNTLSHNLTQNERDKSNIKEQLKEKFNNITMSSERTPQQQTAISSGHSNRQISETSQFTLHQHQKSQIINKSPFQGVQQAQQQQRPISSLEDKLMSLRSSISHDNTPVKKQSFQNTLQSNIGLKTMRDELQAHKTISTHRESTNQPSLFNQNKTDKNKSKFFSDENDYSTGKAQYTQGLSTTEASPFRQKSQNIIHQSNSTYTASHTHQNIQQKLDDLFPQSEIRNLDQCLKKIIQSKNCESILTQMPFGYIKDLQKLSQTINDIININQIDSSSNNIVNRSQQFDSKFNYQTQVTSSAASTNGFNQLGRSDIKNNSISRRIL</sequence>
<evidence type="ECO:0000313" key="3">
    <source>
        <dbReference type="Proteomes" id="UP000039865"/>
    </source>
</evidence>
<feature type="region of interest" description="Disordered" evidence="1">
    <location>
        <begin position="175"/>
        <end position="195"/>
    </location>
</feature>
<feature type="region of interest" description="Disordered" evidence="1">
    <location>
        <begin position="310"/>
        <end position="331"/>
    </location>
</feature>
<accession>A0A077ZZV0</accession>
<dbReference type="AlphaFoldDB" id="A0A077ZZV0"/>
<feature type="compositionally biased region" description="Polar residues" evidence="1">
    <location>
        <begin position="102"/>
        <end position="111"/>
    </location>
</feature>
<organism evidence="2 3">
    <name type="scientific">Stylonychia lemnae</name>
    <name type="common">Ciliate</name>
    <dbReference type="NCBI Taxonomy" id="5949"/>
    <lineage>
        <taxon>Eukaryota</taxon>
        <taxon>Sar</taxon>
        <taxon>Alveolata</taxon>
        <taxon>Ciliophora</taxon>
        <taxon>Intramacronucleata</taxon>
        <taxon>Spirotrichea</taxon>
        <taxon>Stichotrichia</taxon>
        <taxon>Sporadotrichida</taxon>
        <taxon>Oxytrichidae</taxon>
        <taxon>Stylonychinae</taxon>
        <taxon>Stylonychia</taxon>
    </lineage>
</organism>
<evidence type="ECO:0000256" key="1">
    <source>
        <dbReference type="SAM" id="MobiDB-lite"/>
    </source>
</evidence>
<proteinExistence type="predicted"/>
<protein>
    <submittedName>
        <fullName evidence="2">Uncharacterized protein</fullName>
    </submittedName>
</protein>
<feature type="compositionally biased region" description="Basic and acidic residues" evidence="1">
    <location>
        <begin position="433"/>
        <end position="443"/>
    </location>
</feature>
<feature type="region of interest" description="Disordered" evidence="1">
    <location>
        <begin position="92"/>
        <end position="154"/>
    </location>
</feature>
<dbReference type="InParanoid" id="A0A077ZZV0"/>
<dbReference type="EMBL" id="CCKQ01003601">
    <property type="protein sequence ID" value="CDW74733.1"/>
    <property type="molecule type" value="Genomic_DNA"/>
</dbReference>
<evidence type="ECO:0000313" key="2">
    <source>
        <dbReference type="EMBL" id="CDW74733.1"/>
    </source>
</evidence>
<feature type="compositionally biased region" description="Polar residues" evidence="1">
    <location>
        <begin position="120"/>
        <end position="152"/>
    </location>
</feature>
<reference evidence="2 3" key="1">
    <citation type="submission" date="2014-06" db="EMBL/GenBank/DDBJ databases">
        <authorList>
            <person name="Swart Estienne"/>
        </authorList>
    </citation>
    <scope>NUCLEOTIDE SEQUENCE [LARGE SCALE GENOMIC DNA]</scope>
    <source>
        <strain evidence="2 3">130c</strain>
    </source>
</reference>
<gene>
    <name evidence="2" type="primary">Contig13860.g14788</name>
    <name evidence="2" type="ORF">STYLEM_3715</name>
</gene>
<name>A0A077ZZV0_STYLE</name>